<evidence type="ECO:0000256" key="1">
    <source>
        <dbReference type="SAM" id="SignalP"/>
    </source>
</evidence>
<dbReference type="Pfam" id="PF01856">
    <property type="entry name" value="HP_OMP"/>
    <property type="match status" value="1"/>
</dbReference>
<keyword evidence="1" id="KW-0732">Signal</keyword>
<name>I0EN82_HELC0</name>
<evidence type="ECO:0000313" key="3">
    <source>
        <dbReference type="Proteomes" id="UP000005010"/>
    </source>
</evidence>
<dbReference type="STRING" id="182217.HCW_05695"/>
<proteinExistence type="predicted"/>
<dbReference type="AlphaFoldDB" id="I0EN82"/>
<dbReference type="KEGG" id="hce:HCW_05695"/>
<keyword evidence="3" id="KW-1185">Reference proteome</keyword>
<protein>
    <recommendedName>
        <fullName evidence="4">Outer membrane protein</fullName>
    </recommendedName>
</protein>
<sequence>MKKFVVFGALCLSVALLNNLVAAESNIEKHLDKPEDHKKKVKGEKDAWYVGISYQVGQASESVRNPERGNHYNIRQFPVGKTDYLAVMQGIGLTVGYKQFYGAKRWFGMRYYGFMDYGHSNFGGGALTGWDNNVCDPQSVQAGTPCGINNPKDGNVPSNSTRFNNISDMFTYGVGIDTLYNVINRENASFGFFFGAQIAGNSWGNTLGSLVEAKDTRYKHQSASIDPAIFQFLFNLGMRTHIGKHQGFDFGVKIPTINVYYFNEGGLNVKYRRQYSIYVGYRYNF</sequence>
<accession>I0EN82</accession>
<dbReference type="EMBL" id="CP003479">
    <property type="protein sequence ID" value="AFI04401.1"/>
    <property type="molecule type" value="Genomic_DNA"/>
</dbReference>
<gene>
    <name evidence="2" type="ordered locus">HCW_05695</name>
</gene>
<dbReference type="eggNOG" id="COG3170">
    <property type="taxonomic scope" value="Bacteria"/>
</dbReference>
<dbReference type="PATRIC" id="fig|182217.3.peg.1208"/>
<dbReference type="PRINTS" id="PR01776">
    <property type="entry name" value="HPOMPFAMILY"/>
</dbReference>
<evidence type="ECO:0008006" key="4">
    <source>
        <dbReference type="Google" id="ProtNLM"/>
    </source>
</evidence>
<dbReference type="InterPro" id="IPR002718">
    <property type="entry name" value="OMP_Helicobacter"/>
</dbReference>
<dbReference type="Proteomes" id="UP000005010">
    <property type="component" value="Chromosome"/>
</dbReference>
<feature type="signal peptide" evidence="1">
    <location>
        <begin position="1"/>
        <end position="22"/>
    </location>
</feature>
<feature type="chain" id="PRO_5003625858" description="Outer membrane protein" evidence="1">
    <location>
        <begin position="23"/>
        <end position="285"/>
    </location>
</feature>
<reference evidence="3" key="1">
    <citation type="submission" date="2012-04" db="EMBL/GenBank/DDBJ databases">
        <title>Complete genome sequence of Helicobacter cetorum strain MIT 00-7128.</title>
        <authorList>
            <person name="Kersulyte D."/>
            <person name="Berg D.E."/>
        </authorList>
    </citation>
    <scope>NUCLEOTIDE SEQUENCE [LARGE SCALE GENOMIC DNA]</scope>
    <source>
        <strain evidence="3">MIT 00-7128</strain>
    </source>
</reference>
<dbReference type="HOGENOM" id="CLU_026212_5_1_7"/>
<organism evidence="2 3">
    <name type="scientific">Helicobacter cetorum (strain ATCC BAA-429 / MIT 00-7128)</name>
    <dbReference type="NCBI Taxonomy" id="182217"/>
    <lineage>
        <taxon>Bacteria</taxon>
        <taxon>Pseudomonadati</taxon>
        <taxon>Campylobacterota</taxon>
        <taxon>Epsilonproteobacteria</taxon>
        <taxon>Campylobacterales</taxon>
        <taxon>Helicobacteraceae</taxon>
        <taxon>Helicobacter</taxon>
    </lineage>
</organism>
<evidence type="ECO:0000313" key="2">
    <source>
        <dbReference type="EMBL" id="AFI04401.1"/>
    </source>
</evidence>
<dbReference type="RefSeq" id="WP_014661271.1">
    <property type="nucleotide sequence ID" value="NC_017737.1"/>
</dbReference>